<dbReference type="InterPro" id="IPR001507">
    <property type="entry name" value="ZP_dom"/>
</dbReference>
<dbReference type="RefSeq" id="XP_066921235.1">
    <property type="nucleotide sequence ID" value="XM_067065134.1"/>
</dbReference>
<dbReference type="AlphaFoldDB" id="A0A7M5V7Y0"/>
<organism evidence="5 6">
    <name type="scientific">Clytia hemisphaerica</name>
    <dbReference type="NCBI Taxonomy" id="252671"/>
    <lineage>
        <taxon>Eukaryota</taxon>
        <taxon>Metazoa</taxon>
        <taxon>Cnidaria</taxon>
        <taxon>Hydrozoa</taxon>
        <taxon>Hydroidolina</taxon>
        <taxon>Leptothecata</taxon>
        <taxon>Obeliida</taxon>
        <taxon>Clytiidae</taxon>
        <taxon>Clytia</taxon>
    </lineage>
</organism>
<evidence type="ECO:0000256" key="1">
    <source>
        <dbReference type="ARBA" id="ARBA00022729"/>
    </source>
</evidence>
<dbReference type="SMART" id="SM00241">
    <property type="entry name" value="ZP"/>
    <property type="match status" value="1"/>
</dbReference>
<evidence type="ECO:0000256" key="3">
    <source>
        <dbReference type="SAM" id="SignalP"/>
    </source>
</evidence>
<feature type="signal peptide" evidence="3">
    <location>
        <begin position="1"/>
        <end position="25"/>
    </location>
</feature>
<feature type="domain" description="ZP" evidence="4">
    <location>
        <begin position="549"/>
        <end position="796"/>
    </location>
</feature>
<dbReference type="Gene3D" id="2.60.40.3210">
    <property type="entry name" value="Zona pellucida, ZP-N domain"/>
    <property type="match status" value="2"/>
</dbReference>
<sequence>MMGIWQKDTALFIFLLGVILSSTFATDLDPKDFHVECKEGGFEITVPLEKVGNLEFSFIDQSCHSFDNGTHLIGSTGYTDCGTVTRKFDRGIEYTNELLNPNFLVSESKGEPCPHLKLKITCFILYEEHVESQRRRKRRSAIESRIERTTGCQKEETKKYAFDEPNTLNEINSEKSRKIISCPFLIGIGDHLQPDRVLTSTSISRAINVHRKQTPCKPLKQRGNIRLLMTMHGDQSFTTGFNPESQSTDGWYSDVYYQISHLSGHDNFKMVPVTCYATPDSDPNNPLSYYYISNGCAIDPTVRFYKPSADGSSRFSITSFQFIDSKSRSFFSHCEVLVCDKDDQSPQCQKKCQQEGTQNAISIAKSRKRRSSYKVVKTKDGKIRLIHSKPRCPTLLHVEKVGNLNIIYKVLVPRNSYDLRRRKSPQPFQITKIKERKKKKKGELSFMLKPGRFSKYVIKECTFGYRQREPILRDGRSLRSSEYNGIFNVEPNNVITIDTKHEKSDPTKSSKLVCHFIVCDAWKNCLEECPARNKKGRRQKRADIVKEIKDGGKDIKVECLAKGMRIDILKRSSNTFHLRDETCQANSDGTLSTSYNKCGTKFVDAGDHYSFTNEIVEKVPDNIKIIRGPLLKKEVKCVLRKSQSSSKAIRLTRKRLTSTGVSSYQVKIDMFTDSKFTEINKQTLVEIDENQDMFFGVKVSSEAFRNNLEIHLDTCIGYNQPKNPREKRKTHVFIKDGCPYNDNSVKFYPTTDASQVRFSVKPFKFDGQTSIMINCFVTACGVNDQNSKCKKMQRRNADERCSR</sequence>
<dbReference type="PROSITE" id="PS51034">
    <property type="entry name" value="ZP_2"/>
    <property type="match status" value="2"/>
</dbReference>
<evidence type="ECO:0000256" key="2">
    <source>
        <dbReference type="ARBA" id="ARBA00023157"/>
    </source>
</evidence>
<keyword evidence="1 3" id="KW-0732">Signal</keyword>
<dbReference type="Gene3D" id="2.60.40.4100">
    <property type="entry name" value="Zona pellucida, ZP-C domain"/>
    <property type="match status" value="2"/>
</dbReference>
<protein>
    <recommendedName>
        <fullName evidence="4">ZP domain-containing protein</fullName>
    </recommendedName>
</protein>
<dbReference type="EnsemblMetazoa" id="CLYHEMT007543.1">
    <property type="protein sequence ID" value="CLYHEMP007543.1"/>
    <property type="gene ID" value="CLYHEMG007543"/>
</dbReference>
<keyword evidence="2" id="KW-1015">Disulfide bond</keyword>
<dbReference type="InterPro" id="IPR055355">
    <property type="entry name" value="ZP-C"/>
</dbReference>
<dbReference type="Pfam" id="PF00100">
    <property type="entry name" value="Zona_pellucida"/>
    <property type="match status" value="2"/>
</dbReference>
<dbReference type="PANTHER" id="PTHR14002">
    <property type="entry name" value="ENDOGLIN/TGF-BETA RECEPTOR TYPE III"/>
    <property type="match status" value="1"/>
</dbReference>
<feature type="chain" id="PRO_5029452509" description="ZP domain-containing protein" evidence="3">
    <location>
        <begin position="26"/>
        <end position="803"/>
    </location>
</feature>
<proteinExistence type="predicted"/>
<dbReference type="OrthoDB" id="5959240at2759"/>
<dbReference type="PANTHER" id="PTHR14002:SF43">
    <property type="entry name" value="DELTA-LIKE PROTEIN"/>
    <property type="match status" value="1"/>
</dbReference>
<evidence type="ECO:0000313" key="6">
    <source>
        <dbReference type="Proteomes" id="UP000594262"/>
    </source>
</evidence>
<reference evidence="5" key="1">
    <citation type="submission" date="2021-01" db="UniProtKB">
        <authorList>
            <consortium name="EnsemblMetazoa"/>
        </authorList>
    </citation>
    <scope>IDENTIFICATION</scope>
</reference>
<dbReference type="GeneID" id="136808600"/>
<feature type="domain" description="ZP" evidence="4">
    <location>
        <begin position="36"/>
        <end position="355"/>
    </location>
</feature>
<dbReference type="Proteomes" id="UP000594262">
    <property type="component" value="Unplaced"/>
</dbReference>
<keyword evidence="6" id="KW-1185">Reference proteome</keyword>
<evidence type="ECO:0000313" key="5">
    <source>
        <dbReference type="EnsemblMetazoa" id="CLYHEMP007543.1"/>
    </source>
</evidence>
<evidence type="ECO:0000259" key="4">
    <source>
        <dbReference type="PROSITE" id="PS51034"/>
    </source>
</evidence>
<name>A0A7M5V7Y0_9CNID</name>
<accession>A0A7M5V7Y0</accession>
<dbReference type="InterPro" id="IPR042235">
    <property type="entry name" value="ZP-C_dom"/>
</dbReference>